<dbReference type="OrthoDB" id="3037695at2759"/>
<protein>
    <submittedName>
        <fullName evidence="1">Uncharacterized protein</fullName>
    </submittedName>
</protein>
<dbReference type="Proteomes" id="UP000297245">
    <property type="component" value="Unassembled WGS sequence"/>
</dbReference>
<evidence type="ECO:0000313" key="1">
    <source>
        <dbReference type="EMBL" id="THU92518.1"/>
    </source>
</evidence>
<reference evidence="1 2" key="1">
    <citation type="journal article" date="2019" name="Nat. Ecol. Evol.">
        <title>Megaphylogeny resolves global patterns of mushroom evolution.</title>
        <authorList>
            <person name="Varga T."/>
            <person name="Krizsan K."/>
            <person name="Foldi C."/>
            <person name="Dima B."/>
            <person name="Sanchez-Garcia M."/>
            <person name="Sanchez-Ramirez S."/>
            <person name="Szollosi G.J."/>
            <person name="Szarkandi J.G."/>
            <person name="Papp V."/>
            <person name="Albert L."/>
            <person name="Andreopoulos W."/>
            <person name="Angelini C."/>
            <person name="Antonin V."/>
            <person name="Barry K.W."/>
            <person name="Bougher N.L."/>
            <person name="Buchanan P."/>
            <person name="Buyck B."/>
            <person name="Bense V."/>
            <person name="Catcheside P."/>
            <person name="Chovatia M."/>
            <person name="Cooper J."/>
            <person name="Damon W."/>
            <person name="Desjardin D."/>
            <person name="Finy P."/>
            <person name="Geml J."/>
            <person name="Haridas S."/>
            <person name="Hughes K."/>
            <person name="Justo A."/>
            <person name="Karasinski D."/>
            <person name="Kautmanova I."/>
            <person name="Kiss B."/>
            <person name="Kocsube S."/>
            <person name="Kotiranta H."/>
            <person name="LaButti K.M."/>
            <person name="Lechner B.E."/>
            <person name="Liimatainen K."/>
            <person name="Lipzen A."/>
            <person name="Lukacs Z."/>
            <person name="Mihaltcheva S."/>
            <person name="Morgado L.N."/>
            <person name="Niskanen T."/>
            <person name="Noordeloos M.E."/>
            <person name="Ohm R.A."/>
            <person name="Ortiz-Santana B."/>
            <person name="Ovrebo C."/>
            <person name="Racz N."/>
            <person name="Riley R."/>
            <person name="Savchenko A."/>
            <person name="Shiryaev A."/>
            <person name="Soop K."/>
            <person name="Spirin V."/>
            <person name="Szebenyi C."/>
            <person name="Tomsovsky M."/>
            <person name="Tulloss R.E."/>
            <person name="Uehling J."/>
            <person name="Grigoriev I.V."/>
            <person name="Vagvolgyi C."/>
            <person name="Papp T."/>
            <person name="Martin F.M."/>
            <person name="Miettinen O."/>
            <person name="Hibbett D.S."/>
            <person name="Nagy L.G."/>
        </authorList>
    </citation>
    <scope>NUCLEOTIDE SEQUENCE [LARGE SCALE GENOMIC DNA]</scope>
    <source>
        <strain evidence="1 2">CBS 962.96</strain>
    </source>
</reference>
<sequence length="320" mass="35294">MTEIKKVVSHEQHTARLKAIEEALGSSINPNPAKALTPPSVLTPAPTRPLTPSLDNDLSAVFAAAVSLKNKNEVFYRAHEEAEVSHSNFNELFSAFSQEYQTPSLMSTPTRARVKGNTPLTSPNLLAPIMWTPAILGTSSTQLSPVKSALAPATINTSPEKPEETTIPTSPSTLSPRNVTWVVYLGVNEIDGIYYSWVESEPKKHDGAFYTSSGNKSKIVKGFKSHECAKISYNETKESGVLALLKNREDKQMEKFLVLQGVQPGIYTKRFEFMSTGLGWRGGIVERHLVDDVMAVEIFEQRKDEGKIAIIHADDHFLNL</sequence>
<name>A0A4S8LU54_DENBC</name>
<accession>A0A4S8LU54</accession>
<gene>
    <name evidence="1" type="ORF">K435DRAFT_800405</name>
</gene>
<organism evidence="1 2">
    <name type="scientific">Dendrothele bispora (strain CBS 962.96)</name>
    <dbReference type="NCBI Taxonomy" id="1314807"/>
    <lineage>
        <taxon>Eukaryota</taxon>
        <taxon>Fungi</taxon>
        <taxon>Dikarya</taxon>
        <taxon>Basidiomycota</taxon>
        <taxon>Agaricomycotina</taxon>
        <taxon>Agaricomycetes</taxon>
        <taxon>Agaricomycetidae</taxon>
        <taxon>Agaricales</taxon>
        <taxon>Agaricales incertae sedis</taxon>
        <taxon>Dendrothele</taxon>
    </lineage>
</organism>
<dbReference type="AlphaFoldDB" id="A0A4S8LU54"/>
<proteinExistence type="predicted"/>
<keyword evidence="2" id="KW-1185">Reference proteome</keyword>
<evidence type="ECO:0000313" key="2">
    <source>
        <dbReference type="Proteomes" id="UP000297245"/>
    </source>
</evidence>
<dbReference type="EMBL" id="ML179276">
    <property type="protein sequence ID" value="THU92518.1"/>
    <property type="molecule type" value="Genomic_DNA"/>
</dbReference>